<proteinExistence type="predicted"/>
<dbReference type="EMBL" id="JBAWKY010000003">
    <property type="protein sequence ID" value="MEI4462940.1"/>
    <property type="molecule type" value="Genomic_DNA"/>
</dbReference>
<dbReference type="AlphaFoldDB" id="A0A0V8GFC1"/>
<sequence length="109" mass="13156">MTAYRDRGNLKWIPFLMPEHLQLLREYYVQMHQLDLPEIDEQLQESWHFLLQEALIEGNELEITYYKESSYVTVVGFVERLEPERSVLFLRGREVIEIPFTRIVRIENG</sequence>
<dbReference type="Proteomes" id="UP001387110">
    <property type="component" value="Unassembled WGS sequence"/>
</dbReference>
<keyword evidence="6" id="KW-1185">Reference proteome</keyword>
<accession>A0A0V8GFC1</accession>
<comment type="caution">
    <text evidence="1">The sequence shown here is derived from an EMBL/GenBank/DDBJ whole genome shotgun (WGS) entry which is preliminary data.</text>
</comment>
<dbReference type="EMBL" id="LNQL01000003">
    <property type="protein sequence ID" value="KSU48933.1"/>
    <property type="molecule type" value="Genomic_DNA"/>
</dbReference>
<organism evidence="1 4">
    <name type="scientific">Exiguobacterium indicum</name>
    <dbReference type="NCBI Taxonomy" id="296995"/>
    <lineage>
        <taxon>Bacteria</taxon>
        <taxon>Bacillati</taxon>
        <taxon>Bacillota</taxon>
        <taxon>Bacilli</taxon>
        <taxon>Bacillales</taxon>
        <taxon>Bacillales Family XII. Incertae Sedis</taxon>
        <taxon>Exiguobacterium</taxon>
    </lineage>
</organism>
<evidence type="ECO:0000313" key="2">
    <source>
        <dbReference type="EMBL" id="KTR25473.1"/>
    </source>
</evidence>
<dbReference type="OrthoDB" id="1644322at2"/>
<dbReference type="Pfam" id="PF08863">
    <property type="entry name" value="YolD"/>
    <property type="match status" value="1"/>
</dbReference>
<reference evidence="1 4" key="1">
    <citation type="journal article" date="2015" name="Int. J. Syst. Evol. Microbiol.">
        <title>Exiguobacterium enclense sp. nov., isolated from sediment.</title>
        <authorList>
            <person name="Dastager S.G."/>
            <person name="Mawlankar R."/>
            <person name="Sonalkar V.V."/>
            <person name="Thorat M.N."/>
            <person name="Mual P."/>
            <person name="Verma A."/>
            <person name="Krishnamurthi S."/>
            <person name="Tang S.K."/>
            <person name="Li W.J."/>
        </authorList>
    </citation>
    <scope>NUCLEOTIDE SEQUENCE [LARGE SCALE GENOMIC DNA]</scope>
    <source>
        <strain evidence="1 4">NIO-1109</strain>
    </source>
</reference>
<dbReference type="GeneID" id="90837497"/>
<evidence type="ECO:0000313" key="4">
    <source>
        <dbReference type="Proteomes" id="UP000053797"/>
    </source>
</evidence>
<evidence type="ECO:0000313" key="3">
    <source>
        <dbReference type="EMBL" id="MEI4462940.1"/>
    </source>
</evidence>
<reference evidence="2 5" key="2">
    <citation type="journal article" date="2016" name="Front. Microbiol.">
        <title>Genomic Resource of Rice Seed Associated Bacteria.</title>
        <authorList>
            <person name="Midha S."/>
            <person name="Bansal K."/>
            <person name="Sharma S."/>
            <person name="Kumar N."/>
            <person name="Patil P.P."/>
            <person name="Chaudhry V."/>
            <person name="Patil P.B."/>
        </authorList>
    </citation>
    <scope>NUCLEOTIDE SEQUENCE [LARGE SCALE GENOMIC DNA]</scope>
    <source>
        <strain evidence="2 5">RSA11</strain>
    </source>
</reference>
<name>A0A0V8GFC1_9BACL</name>
<dbReference type="Proteomes" id="UP000053797">
    <property type="component" value="Unassembled WGS sequence"/>
</dbReference>
<reference evidence="3 6" key="3">
    <citation type="submission" date="2023-12" db="EMBL/GenBank/DDBJ databases">
        <authorList>
            <person name="Easwaran N."/>
            <person name="Lazarus H.P.S."/>
        </authorList>
    </citation>
    <scope>NUCLEOTIDE SEQUENCE [LARGE SCALE GENOMIC DNA]</scope>
    <source>
        <strain evidence="3 6">VIT-2023</strain>
    </source>
</reference>
<evidence type="ECO:0000313" key="1">
    <source>
        <dbReference type="EMBL" id="KSU48933.1"/>
    </source>
</evidence>
<dbReference type="Proteomes" id="UP000072605">
    <property type="component" value="Unassembled WGS sequence"/>
</dbReference>
<dbReference type="EMBL" id="LDQV01000037">
    <property type="protein sequence ID" value="KTR25473.1"/>
    <property type="molecule type" value="Genomic_DNA"/>
</dbReference>
<evidence type="ECO:0000313" key="6">
    <source>
        <dbReference type="Proteomes" id="UP001387110"/>
    </source>
</evidence>
<evidence type="ECO:0000313" key="5">
    <source>
        <dbReference type="Proteomes" id="UP000072605"/>
    </source>
</evidence>
<protein>
    <submittedName>
        <fullName evidence="3">YolD-like family protein</fullName>
    </submittedName>
</protein>
<dbReference type="InterPro" id="IPR014962">
    <property type="entry name" value="YolD"/>
</dbReference>
<gene>
    <name evidence="1" type="ORF">AS033_11445</name>
    <name evidence="2" type="ORF">RSA11_15280</name>
    <name evidence="3" type="ORF">SZL87_10930</name>
</gene>
<dbReference type="RefSeq" id="WP_023467027.1">
    <property type="nucleotide sequence ID" value="NZ_FMYN01000003.1"/>
</dbReference>